<dbReference type="InterPro" id="IPR036052">
    <property type="entry name" value="TrpB-like_PALP_sf"/>
</dbReference>
<accession>A0A2N1PIV0</accession>
<gene>
    <name evidence="3" type="ORF">CVV64_19570</name>
</gene>
<protein>
    <submittedName>
        <fullName evidence="3">GNAT family N-acetyltransferase</fullName>
    </submittedName>
</protein>
<feature type="domain" description="N-acetyltransferase" evidence="2">
    <location>
        <begin position="312"/>
        <end position="446"/>
    </location>
</feature>
<dbReference type="Proteomes" id="UP000233256">
    <property type="component" value="Unassembled WGS sequence"/>
</dbReference>
<dbReference type="EMBL" id="PGXC01000055">
    <property type="protein sequence ID" value="PKK88271.1"/>
    <property type="molecule type" value="Genomic_DNA"/>
</dbReference>
<keyword evidence="1" id="KW-0175">Coiled coil</keyword>
<proteinExistence type="predicted"/>
<feature type="coiled-coil region" evidence="1">
    <location>
        <begin position="207"/>
        <end position="256"/>
    </location>
</feature>
<dbReference type="Gene3D" id="3.40.630.30">
    <property type="match status" value="1"/>
</dbReference>
<dbReference type="Pfam" id="PF00583">
    <property type="entry name" value="Acetyltransf_1"/>
    <property type="match status" value="1"/>
</dbReference>
<dbReference type="Gene3D" id="3.40.50.1100">
    <property type="match status" value="3"/>
</dbReference>
<dbReference type="InterPro" id="IPR016181">
    <property type="entry name" value="Acyl_CoA_acyltransferase"/>
</dbReference>
<evidence type="ECO:0000313" key="3">
    <source>
        <dbReference type="EMBL" id="PKK88271.1"/>
    </source>
</evidence>
<dbReference type="InterPro" id="IPR000182">
    <property type="entry name" value="GNAT_dom"/>
</dbReference>
<dbReference type="GO" id="GO:0016747">
    <property type="term" value="F:acyltransferase activity, transferring groups other than amino-acyl groups"/>
    <property type="evidence" value="ECO:0007669"/>
    <property type="project" value="InterPro"/>
</dbReference>
<evidence type="ECO:0000256" key="1">
    <source>
        <dbReference type="SAM" id="Coils"/>
    </source>
</evidence>
<keyword evidence="3" id="KW-0808">Transferase</keyword>
<sequence>MNKSGSTPLFRAKNIENLLGIKEIYLKLEGSNPFGHKYDRIAETIIKDARGIGKKTVLVDGPKTFINSIRAFAELEDIIIRIPQFRNQTWKASSFPRECLIDLRNVKKECQQITVEQLCEKSDFYNGATGYHNTHLSVLALEEIGDELIDKIDNISTVFVQLSYGYTISSLYNSFFRGWVKGDLDHYPRTISCTIPKGNKIYEDYLVRNAIQDIEDYDLKINNYSRDLYIEDTQLLEEALKAIRDTEGEIVTIDEKLLKESCNLLRTRESITLTTEESYSFAGFYKLAKQGKLSDGKHIILLNNGRSDIKVKRVESFTEFTLPDLVKYVDAFLMQYSDPLNEIEDALRNAMKRGAVFVALMNNEPQGIAVVVHTGFSDFIPTYHLGYIGTHTGRKGRGIASCLLDEVIDFTGGNVSLHVDMNNNRAKKLYEKWGFKHKYNRMLFQK</sequence>
<organism evidence="3 4">
    <name type="scientific">Candidatus Wallbacteria bacterium HGW-Wallbacteria-1</name>
    <dbReference type="NCBI Taxonomy" id="2013854"/>
    <lineage>
        <taxon>Bacteria</taxon>
        <taxon>Candidatus Walliibacteriota</taxon>
    </lineage>
</organism>
<name>A0A2N1PIV0_9BACT</name>
<dbReference type="AlphaFoldDB" id="A0A2N1PIV0"/>
<dbReference type="SUPFAM" id="SSF55729">
    <property type="entry name" value="Acyl-CoA N-acyltransferases (Nat)"/>
    <property type="match status" value="1"/>
</dbReference>
<evidence type="ECO:0000259" key="2">
    <source>
        <dbReference type="PROSITE" id="PS51186"/>
    </source>
</evidence>
<dbReference type="SUPFAM" id="SSF53686">
    <property type="entry name" value="Tryptophan synthase beta subunit-like PLP-dependent enzymes"/>
    <property type="match status" value="1"/>
</dbReference>
<reference evidence="3 4" key="1">
    <citation type="journal article" date="2017" name="ISME J.">
        <title>Potential for microbial H2 and metal transformations associated with novel bacteria and archaea in deep terrestrial subsurface sediments.</title>
        <authorList>
            <person name="Hernsdorf A.W."/>
            <person name="Amano Y."/>
            <person name="Miyakawa K."/>
            <person name="Ise K."/>
            <person name="Suzuki Y."/>
            <person name="Anantharaman K."/>
            <person name="Probst A."/>
            <person name="Burstein D."/>
            <person name="Thomas B.C."/>
            <person name="Banfield J.F."/>
        </authorList>
    </citation>
    <scope>NUCLEOTIDE SEQUENCE [LARGE SCALE GENOMIC DNA]</scope>
    <source>
        <strain evidence="3">HGW-Wallbacteria-1</strain>
    </source>
</reference>
<dbReference type="CDD" id="cd04301">
    <property type="entry name" value="NAT_SF"/>
    <property type="match status" value="1"/>
</dbReference>
<comment type="caution">
    <text evidence="3">The sequence shown here is derived from an EMBL/GenBank/DDBJ whole genome shotgun (WGS) entry which is preliminary data.</text>
</comment>
<dbReference type="PROSITE" id="PS51186">
    <property type="entry name" value="GNAT"/>
    <property type="match status" value="1"/>
</dbReference>
<evidence type="ECO:0000313" key="4">
    <source>
        <dbReference type="Proteomes" id="UP000233256"/>
    </source>
</evidence>